<comment type="function">
    <text evidence="3">Catalyzes the epimerization of the C3' and C5'positions of dTDP-6-deoxy-D-xylo-4-hexulose, forming dTDP-6-deoxy-L-lyxo-4-hexulose.</text>
</comment>
<comment type="similarity">
    <text evidence="3">Belongs to the dTDP-4-dehydrorhamnose 3,5-epimerase family.</text>
</comment>
<sequence length="185" mass="20674">MLIKSTSIPGCYEILPNIFKDKRGAFVKTYSTDLLELKSLNLNFVEQYYSVSNQGVLRGMHFQVPPKNHAKLICLISGHLIDAVVDLRIGSPAYGKYQLFELKAESGNMLYIPSGLAHGFYVLSTNATLLYNATQTYSPSHDYGIHWDSIGIPWPVKNPIVSERDSGFAPFSNFSSPFKYNGVNK</sequence>
<keyword evidence="3 4" id="KW-0413">Isomerase</keyword>
<evidence type="ECO:0000256" key="3">
    <source>
        <dbReference type="RuleBase" id="RU364069"/>
    </source>
</evidence>
<feature type="active site" description="Proton acceptor" evidence="1">
    <location>
        <position position="61"/>
    </location>
</feature>
<gene>
    <name evidence="4" type="primary">rfbC</name>
    <name evidence="4" type="ORF">OD459_01885</name>
</gene>
<dbReference type="InterPro" id="IPR014710">
    <property type="entry name" value="RmlC-like_jellyroll"/>
</dbReference>
<dbReference type="Proteomes" id="UP001163104">
    <property type="component" value="Chromosome"/>
</dbReference>
<dbReference type="GO" id="GO:0019305">
    <property type="term" value="P:dTDP-rhamnose biosynthetic process"/>
    <property type="evidence" value="ECO:0007669"/>
    <property type="project" value="UniProtKB-UniRule"/>
</dbReference>
<dbReference type="PANTHER" id="PTHR21047">
    <property type="entry name" value="DTDP-6-DEOXY-D-GLUCOSE-3,5 EPIMERASE"/>
    <property type="match status" value="1"/>
</dbReference>
<protein>
    <recommendedName>
        <fullName evidence="3">dTDP-4-dehydrorhamnose 3,5-epimerase</fullName>
        <ecNumber evidence="3">5.1.3.13</ecNumber>
    </recommendedName>
    <alternativeName>
        <fullName evidence="3">Thymidine diphospho-4-keto-rhamnose 3,5-epimerase</fullName>
    </alternativeName>
</protein>
<dbReference type="InterPro" id="IPR011051">
    <property type="entry name" value="RmlC_Cupin_sf"/>
</dbReference>
<comment type="catalytic activity">
    <reaction evidence="3">
        <text>dTDP-4-dehydro-6-deoxy-alpha-D-glucose = dTDP-4-dehydro-beta-L-rhamnose</text>
        <dbReference type="Rhea" id="RHEA:16969"/>
        <dbReference type="ChEBI" id="CHEBI:57649"/>
        <dbReference type="ChEBI" id="CHEBI:62830"/>
        <dbReference type="EC" id="5.1.3.13"/>
    </reaction>
</comment>
<reference evidence="4" key="1">
    <citation type="submission" date="2022-10" db="EMBL/GenBank/DDBJ databases">
        <title>Mechanism of multi-heavy metal repair in Cytobacillus Firmus M7.</title>
        <authorList>
            <person name="Li X."/>
            <person name="Yu C."/>
        </authorList>
    </citation>
    <scope>NUCLEOTIDE SEQUENCE</scope>
    <source>
        <strain evidence="4">M7</strain>
    </source>
</reference>
<dbReference type="SUPFAM" id="SSF51182">
    <property type="entry name" value="RmlC-like cupins"/>
    <property type="match status" value="1"/>
</dbReference>
<dbReference type="RefSeq" id="WP_048011802.1">
    <property type="nucleotide sequence ID" value="NZ_CP107027.1"/>
</dbReference>
<dbReference type="GO" id="GO:0005829">
    <property type="term" value="C:cytosol"/>
    <property type="evidence" value="ECO:0007669"/>
    <property type="project" value="TreeGrafter"/>
</dbReference>
<comment type="pathway">
    <text evidence="3">Carbohydrate biosynthesis; dTDP-L-rhamnose biosynthesis.</text>
</comment>
<dbReference type="EC" id="5.1.3.13" evidence="3"/>
<dbReference type="Pfam" id="PF00908">
    <property type="entry name" value="dTDP_sugar_isom"/>
    <property type="match status" value="1"/>
</dbReference>
<dbReference type="CDD" id="cd00438">
    <property type="entry name" value="cupin_RmlC"/>
    <property type="match status" value="1"/>
</dbReference>
<proteinExistence type="inferred from homology"/>
<evidence type="ECO:0000313" key="4">
    <source>
        <dbReference type="EMBL" id="UYG95802.1"/>
    </source>
</evidence>
<comment type="subunit">
    <text evidence="3">Homodimer.</text>
</comment>
<feature type="site" description="Participates in a stacking interaction with the thymidine ring of dTDP-4-oxo-6-deoxyglucose" evidence="2">
    <location>
        <position position="137"/>
    </location>
</feature>
<evidence type="ECO:0000256" key="2">
    <source>
        <dbReference type="PIRSR" id="PIRSR600888-3"/>
    </source>
</evidence>
<dbReference type="GO" id="GO:0008830">
    <property type="term" value="F:dTDP-4-dehydrorhamnose 3,5-epimerase activity"/>
    <property type="evidence" value="ECO:0007669"/>
    <property type="project" value="UniProtKB-UniRule"/>
</dbReference>
<name>A0AA46PRZ9_CYTFI</name>
<evidence type="ECO:0000313" key="5">
    <source>
        <dbReference type="Proteomes" id="UP001163104"/>
    </source>
</evidence>
<dbReference type="NCBIfam" id="TIGR01221">
    <property type="entry name" value="rmlC"/>
    <property type="match status" value="1"/>
</dbReference>
<dbReference type="GO" id="GO:0000271">
    <property type="term" value="P:polysaccharide biosynthetic process"/>
    <property type="evidence" value="ECO:0007669"/>
    <property type="project" value="TreeGrafter"/>
</dbReference>
<organism evidence="4 5">
    <name type="scientific">Cytobacillus firmus</name>
    <name type="common">Bacillus firmus</name>
    <dbReference type="NCBI Taxonomy" id="1399"/>
    <lineage>
        <taxon>Bacteria</taxon>
        <taxon>Bacillati</taxon>
        <taxon>Bacillota</taxon>
        <taxon>Bacilli</taxon>
        <taxon>Bacillales</taxon>
        <taxon>Bacillaceae</taxon>
        <taxon>Cytobacillus</taxon>
    </lineage>
</organism>
<evidence type="ECO:0000256" key="1">
    <source>
        <dbReference type="PIRSR" id="PIRSR600888-1"/>
    </source>
</evidence>
<dbReference type="EMBL" id="CP107027">
    <property type="protein sequence ID" value="UYG95802.1"/>
    <property type="molecule type" value="Genomic_DNA"/>
</dbReference>
<dbReference type="PANTHER" id="PTHR21047:SF2">
    <property type="entry name" value="THYMIDINE DIPHOSPHO-4-KETO-RHAMNOSE 3,5-EPIMERASE"/>
    <property type="match status" value="1"/>
</dbReference>
<accession>A0AA46PRZ9</accession>
<dbReference type="AlphaFoldDB" id="A0AA46PRZ9"/>
<feature type="active site" description="Proton donor" evidence="1">
    <location>
        <position position="131"/>
    </location>
</feature>
<dbReference type="Gene3D" id="2.60.120.10">
    <property type="entry name" value="Jelly Rolls"/>
    <property type="match status" value="1"/>
</dbReference>
<dbReference type="InterPro" id="IPR000888">
    <property type="entry name" value="RmlC-like"/>
</dbReference>